<comment type="caution">
    <text evidence="3">The sequence shown here is derived from an EMBL/GenBank/DDBJ whole genome shotgun (WGS) entry which is preliminary data.</text>
</comment>
<dbReference type="Gene3D" id="3.30.450.30">
    <property type="entry name" value="Dynein light chain 2a, cytoplasmic"/>
    <property type="match status" value="1"/>
</dbReference>
<sequence length="139" mass="15194">MIGIRIFSDNYFQASQVATSSSTAGTSYSSSHTATTPELEATLQMLSSHRTVLGVLLLSRASPPAIIRHSGVVFEGEQGRKYAKAVGRIVDACKTGLDDIDGETSDDLKFMRIRTKRHELMISPDERFLLVVLHDPTAV</sequence>
<organism evidence="3 4">
    <name type="scientific">Serendipita indica (strain DSM 11827)</name>
    <name type="common">Root endophyte fungus</name>
    <name type="synonym">Piriformospora indica</name>
    <dbReference type="NCBI Taxonomy" id="1109443"/>
    <lineage>
        <taxon>Eukaryota</taxon>
        <taxon>Fungi</taxon>
        <taxon>Dikarya</taxon>
        <taxon>Basidiomycota</taxon>
        <taxon>Agaricomycotina</taxon>
        <taxon>Agaricomycetes</taxon>
        <taxon>Sebacinales</taxon>
        <taxon>Serendipitaceae</taxon>
        <taxon>Serendipita</taxon>
    </lineage>
</organism>
<accession>G4TMA5</accession>
<evidence type="ECO:0000256" key="1">
    <source>
        <dbReference type="ARBA" id="ARBA00007191"/>
    </source>
</evidence>
<dbReference type="Proteomes" id="UP000007148">
    <property type="component" value="Unassembled WGS sequence"/>
</dbReference>
<dbReference type="Pfam" id="PF03259">
    <property type="entry name" value="Robl_LC7"/>
    <property type="match status" value="1"/>
</dbReference>
<proteinExistence type="inferred from homology"/>
<dbReference type="InterPro" id="IPR004942">
    <property type="entry name" value="Roadblock/LAMTOR2_dom"/>
</dbReference>
<evidence type="ECO:0000313" key="4">
    <source>
        <dbReference type="Proteomes" id="UP000007148"/>
    </source>
</evidence>
<name>G4TMA5_SERID</name>
<dbReference type="PANTHER" id="PTHR10779">
    <property type="entry name" value="DYNEIN LIGHT CHAIN ROADBLOCK"/>
    <property type="match status" value="1"/>
</dbReference>
<dbReference type="AlphaFoldDB" id="G4TMA5"/>
<dbReference type="EMBL" id="CAFZ01000165">
    <property type="protein sequence ID" value="CCA72448.1"/>
    <property type="molecule type" value="Genomic_DNA"/>
</dbReference>
<dbReference type="OMA" id="DDIRFMR"/>
<gene>
    <name evidence="3" type="ORF">PIIN_06384</name>
</gene>
<dbReference type="SUPFAM" id="SSF103196">
    <property type="entry name" value="Roadblock/LC7 domain"/>
    <property type="match status" value="1"/>
</dbReference>
<evidence type="ECO:0000259" key="2">
    <source>
        <dbReference type="Pfam" id="PF03259"/>
    </source>
</evidence>
<dbReference type="HOGENOM" id="CLU_113002_1_1_1"/>
<dbReference type="eggNOG" id="KOG4115">
    <property type="taxonomic scope" value="Eukaryota"/>
</dbReference>
<evidence type="ECO:0000313" key="3">
    <source>
        <dbReference type="EMBL" id="CCA72448.1"/>
    </source>
</evidence>
<protein>
    <recommendedName>
        <fullName evidence="2">Roadblock/LAMTOR2 domain-containing protein</fullName>
    </recommendedName>
</protein>
<keyword evidence="4" id="KW-1185">Reference proteome</keyword>
<feature type="domain" description="Roadblock/LAMTOR2" evidence="2">
    <location>
        <begin position="40"/>
        <end position="133"/>
    </location>
</feature>
<dbReference type="STRING" id="1109443.G4TMA5"/>
<reference evidence="3 4" key="1">
    <citation type="journal article" date="2011" name="PLoS Pathog.">
        <title>Endophytic Life Strategies Decoded by Genome and Transcriptome Analyses of the Mutualistic Root Symbiont Piriformospora indica.</title>
        <authorList>
            <person name="Zuccaro A."/>
            <person name="Lahrmann U."/>
            <person name="Guldener U."/>
            <person name="Langen G."/>
            <person name="Pfiffi S."/>
            <person name="Biedenkopf D."/>
            <person name="Wong P."/>
            <person name="Samans B."/>
            <person name="Grimm C."/>
            <person name="Basiewicz M."/>
            <person name="Murat C."/>
            <person name="Martin F."/>
            <person name="Kogel K.H."/>
        </authorList>
    </citation>
    <scope>NUCLEOTIDE SEQUENCE [LARGE SCALE GENOMIC DNA]</scope>
    <source>
        <strain evidence="3 4">DSM 11827</strain>
    </source>
</reference>
<dbReference type="OrthoDB" id="9985637at2759"/>
<dbReference type="InParanoid" id="G4TMA5"/>
<comment type="similarity">
    <text evidence="1">Belongs to the GAMAD family.</text>
</comment>